<sequence>MPHLSPLNWLMAPIIFWSLLLFFSSFLWWSQSILFPEMSSSMSLPTKNKWNW</sequence>
<evidence type="ECO:0000313" key="2">
    <source>
        <dbReference type="EMBL" id="AVW86218.1"/>
    </source>
</evidence>
<dbReference type="AlphaFoldDB" id="A0A343W6J6"/>
<protein>
    <submittedName>
        <fullName evidence="2">ATP synthase F0 subunit 8</fullName>
    </submittedName>
</protein>
<name>A0A343W6J6_9ANNE</name>
<keyword evidence="1" id="KW-1133">Transmembrane helix</keyword>
<accession>A0A343W6J6</accession>
<dbReference type="EMBL" id="KY753837">
    <property type="protein sequence ID" value="AVW86218.1"/>
    <property type="molecule type" value="Genomic_DNA"/>
</dbReference>
<evidence type="ECO:0000256" key="1">
    <source>
        <dbReference type="SAM" id="Phobius"/>
    </source>
</evidence>
<keyword evidence="1" id="KW-0472">Membrane</keyword>
<geneLocation type="mitochondrion" evidence="2"/>
<proteinExistence type="predicted"/>
<feature type="transmembrane region" description="Helical" evidence="1">
    <location>
        <begin position="6"/>
        <end position="29"/>
    </location>
</feature>
<gene>
    <name evidence="2" type="primary">ATP8</name>
</gene>
<keyword evidence="1" id="KW-0812">Transmembrane</keyword>
<reference evidence="2" key="1">
    <citation type="journal article" date="2018" name="Mol. Phylogenet. Evol.">
        <title>Phylogeny, evolution and mitochondrial gene order rearrangement in scale worms (Aphroditiformia, Annelida).</title>
        <authorList>
            <person name="Zhang Y."/>
            <person name="Sun J."/>
            <person name="Rouse G.W."/>
            <person name="Wiklund H."/>
            <person name="Pleijel F."/>
            <person name="Watanabe H.K."/>
            <person name="Chen C."/>
            <person name="Qian P.-Y."/>
            <person name="Qiu J.-W."/>
        </authorList>
    </citation>
    <scope>NUCLEOTIDE SEQUENCE</scope>
</reference>
<keyword evidence="2" id="KW-0496">Mitochondrion</keyword>
<organism evidence="2">
    <name type="scientific">Euthalenessa festiva</name>
    <dbReference type="NCBI Taxonomy" id="2153328"/>
    <lineage>
        <taxon>Eukaryota</taxon>
        <taxon>Metazoa</taxon>
        <taxon>Spiralia</taxon>
        <taxon>Lophotrochozoa</taxon>
        <taxon>Annelida</taxon>
        <taxon>Polychaeta</taxon>
        <taxon>Errantia</taxon>
        <taxon>Phyllodocida</taxon>
        <taxon>Sigalionidae</taxon>
        <taxon>Euthalenessa</taxon>
    </lineage>
</organism>